<feature type="non-terminal residue" evidence="1">
    <location>
        <position position="100"/>
    </location>
</feature>
<reference evidence="1" key="1">
    <citation type="submission" date="2018-05" db="EMBL/GenBank/DDBJ databases">
        <authorList>
            <person name="Lanie J.A."/>
            <person name="Ng W.-L."/>
            <person name="Kazmierczak K.M."/>
            <person name="Andrzejewski T.M."/>
            <person name="Davidsen T.M."/>
            <person name="Wayne K.J."/>
            <person name="Tettelin H."/>
            <person name="Glass J.I."/>
            <person name="Rusch D."/>
            <person name="Podicherti R."/>
            <person name="Tsui H.-C.T."/>
            <person name="Winkler M.E."/>
        </authorList>
    </citation>
    <scope>NUCLEOTIDE SEQUENCE</scope>
</reference>
<name>A0A383BWL2_9ZZZZ</name>
<organism evidence="1">
    <name type="scientific">marine metagenome</name>
    <dbReference type="NCBI Taxonomy" id="408172"/>
    <lineage>
        <taxon>unclassified sequences</taxon>
        <taxon>metagenomes</taxon>
        <taxon>ecological metagenomes</taxon>
    </lineage>
</organism>
<feature type="non-terminal residue" evidence="1">
    <location>
        <position position="1"/>
    </location>
</feature>
<protein>
    <submittedName>
        <fullName evidence="1">Uncharacterized protein</fullName>
    </submittedName>
</protein>
<gene>
    <name evidence="1" type="ORF">METZ01_LOCUS477156</name>
</gene>
<proteinExistence type="predicted"/>
<evidence type="ECO:0000313" key="1">
    <source>
        <dbReference type="EMBL" id="SVE24302.1"/>
    </source>
</evidence>
<accession>A0A383BWL2</accession>
<sequence length="100" mass="10933">VDLCRQILIYLLAAWLGVVNLSCSGAEEEEPELDLIEEEKYVARVLLASGGVNYNTVRTSRDMTLGFPANLTTTSYGQGIFTFARDSVTQIGTKTSVEVI</sequence>
<dbReference type="AlphaFoldDB" id="A0A383BWL2"/>
<dbReference type="EMBL" id="UINC01203852">
    <property type="protein sequence ID" value="SVE24302.1"/>
    <property type="molecule type" value="Genomic_DNA"/>
</dbReference>